<dbReference type="Pfam" id="PF00125">
    <property type="entry name" value="Histone"/>
    <property type="match status" value="1"/>
</dbReference>
<comment type="similarity">
    <text evidence="1">Belongs to the histone H3 family.</text>
</comment>
<dbReference type="GO" id="GO:0000786">
    <property type="term" value="C:nucleosome"/>
    <property type="evidence" value="ECO:0007669"/>
    <property type="project" value="InterPro"/>
</dbReference>
<dbReference type="STRING" id="29170.A0A368G5Q6"/>
<dbReference type="PRINTS" id="PR00622">
    <property type="entry name" value="HISTONEH3"/>
</dbReference>
<feature type="region of interest" description="Disordered" evidence="2">
    <location>
        <begin position="172"/>
        <end position="191"/>
    </location>
</feature>
<dbReference type="InterPro" id="IPR000164">
    <property type="entry name" value="Histone_H3/CENP-A"/>
</dbReference>
<protein>
    <recommendedName>
        <fullName evidence="3">Core Histone H2A/H2B/H3 domain-containing protein</fullName>
    </recommendedName>
</protein>
<dbReference type="OrthoDB" id="5887941at2759"/>
<feature type="compositionally biased region" description="Polar residues" evidence="2">
    <location>
        <begin position="123"/>
        <end position="134"/>
    </location>
</feature>
<dbReference type="Gene3D" id="1.10.20.10">
    <property type="entry name" value="Histone, subunit A"/>
    <property type="match status" value="1"/>
</dbReference>
<proteinExistence type="inferred from homology"/>
<dbReference type="AlphaFoldDB" id="A0A368G5Q6"/>
<evidence type="ECO:0000256" key="2">
    <source>
        <dbReference type="SAM" id="MobiDB-lite"/>
    </source>
</evidence>
<dbReference type="EMBL" id="JOJR01000321">
    <property type="protein sequence ID" value="RCN39761.1"/>
    <property type="molecule type" value="Genomic_DNA"/>
</dbReference>
<sequence length="191" mass="21451">MVRVKQTTSRSTGEEASRKQQPSRSGGVKKPYRHHPGTVALREIRHYQKSTELLIAKLPFERLVHEIARDVESEMHAQPSPVMAVQETTEYDVEEQQIDVFEETPPVSPVTPTSPIELPRESPSLSEISRSPTESVEFEKEAPPAPPAVSLEIEREASPVLTRQYFLRKFGKVDSDSSECCEDSDSAECCE</sequence>
<dbReference type="Proteomes" id="UP000252519">
    <property type="component" value="Unassembled WGS sequence"/>
</dbReference>
<name>A0A368G5Q6_ANCCA</name>
<dbReference type="GO" id="GO:0046982">
    <property type="term" value="F:protein heterodimerization activity"/>
    <property type="evidence" value="ECO:0007669"/>
    <property type="project" value="InterPro"/>
</dbReference>
<dbReference type="InterPro" id="IPR007125">
    <property type="entry name" value="H2A/H2B/H3"/>
</dbReference>
<evidence type="ECO:0000313" key="5">
    <source>
        <dbReference type="Proteomes" id="UP000252519"/>
    </source>
</evidence>
<gene>
    <name evidence="4" type="ORF">ANCCAN_14283</name>
</gene>
<feature type="region of interest" description="Disordered" evidence="2">
    <location>
        <begin position="101"/>
        <end position="154"/>
    </location>
</feature>
<comment type="caution">
    <text evidence="4">The sequence shown here is derived from an EMBL/GenBank/DDBJ whole genome shotgun (WGS) entry which is preliminary data.</text>
</comment>
<keyword evidence="5" id="KW-1185">Reference proteome</keyword>
<dbReference type="SUPFAM" id="SSF47113">
    <property type="entry name" value="Histone-fold"/>
    <property type="match status" value="1"/>
</dbReference>
<dbReference type="GO" id="GO:0030527">
    <property type="term" value="F:structural constituent of chromatin"/>
    <property type="evidence" value="ECO:0007669"/>
    <property type="project" value="InterPro"/>
</dbReference>
<dbReference type="PANTHER" id="PTHR11426">
    <property type="entry name" value="HISTONE H3"/>
    <property type="match status" value="1"/>
</dbReference>
<dbReference type="SMART" id="SM00428">
    <property type="entry name" value="H3"/>
    <property type="match status" value="1"/>
</dbReference>
<feature type="compositionally biased region" description="Polar residues" evidence="2">
    <location>
        <begin position="1"/>
        <end position="11"/>
    </location>
</feature>
<evidence type="ECO:0000256" key="1">
    <source>
        <dbReference type="ARBA" id="ARBA00010343"/>
    </source>
</evidence>
<evidence type="ECO:0000313" key="4">
    <source>
        <dbReference type="EMBL" id="RCN39761.1"/>
    </source>
</evidence>
<dbReference type="InterPro" id="IPR009072">
    <property type="entry name" value="Histone-fold"/>
</dbReference>
<feature type="domain" description="Core Histone H2A/H2B/H3" evidence="3">
    <location>
        <begin position="36"/>
        <end position="91"/>
    </location>
</feature>
<feature type="region of interest" description="Disordered" evidence="2">
    <location>
        <begin position="1"/>
        <end position="37"/>
    </location>
</feature>
<evidence type="ECO:0000259" key="3">
    <source>
        <dbReference type="Pfam" id="PF00125"/>
    </source>
</evidence>
<dbReference type="GO" id="GO:0003677">
    <property type="term" value="F:DNA binding"/>
    <property type="evidence" value="ECO:0007669"/>
    <property type="project" value="InterPro"/>
</dbReference>
<reference evidence="4 5" key="1">
    <citation type="submission" date="2014-10" db="EMBL/GenBank/DDBJ databases">
        <title>Draft genome of the hookworm Ancylostoma caninum.</title>
        <authorList>
            <person name="Mitreva M."/>
        </authorList>
    </citation>
    <scope>NUCLEOTIDE SEQUENCE [LARGE SCALE GENOMIC DNA]</scope>
    <source>
        <strain evidence="4 5">Baltimore</strain>
    </source>
</reference>
<organism evidence="4 5">
    <name type="scientific">Ancylostoma caninum</name>
    <name type="common">Dog hookworm</name>
    <dbReference type="NCBI Taxonomy" id="29170"/>
    <lineage>
        <taxon>Eukaryota</taxon>
        <taxon>Metazoa</taxon>
        <taxon>Ecdysozoa</taxon>
        <taxon>Nematoda</taxon>
        <taxon>Chromadorea</taxon>
        <taxon>Rhabditida</taxon>
        <taxon>Rhabditina</taxon>
        <taxon>Rhabditomorpha</taxon>
        <taxon>Strongyloidea</taxon>
        <taxon>Ancylostomatidae</taxon>
        <taxon>Ancylostomatinae</taxon>
        <taxon>Ancylostoma</taxon>
    </lineage>
</organism>
<accession>A0A368G5Q6</accession>
<feature type="compositionally biased region" description="Acidic residues" evidence="2">
    <location>
        <begin position="176"/>
        <end position="191"/>
    </location>
</feature>